<reference evidence="1 2" key="1">
    <citation type="submission" date="2015-09" db="EMBL/GenBank/DDBJ databases">
        <title>Sorangium comparison.</title>
        <authorList>
            <person name="Zaburannyi N."/>
            <person name="Bunk B."/>
            <person name="Overmann J."/>
            <person name="Mueller R."/>
        </authorList>
    </citation>
    <scope>NUCLEOTIDE SEQUENCE [LARGE SCALE GENOMIC DNA]</scope>
    <source>
        <strain evidence="1 2">So ce836</strain>
    </source>
</reference>
<evidence type="ECO:0000313" key="1">
    <source>
        <dbReference type="EMBL" id="AUX36674.1"/>
    </source>
</evidence>
<accession>A0A4P2R149</accession>
<proteinExistence type="predicted"/>
<sequence length="355" mass="39288">MGSGIVSRAEPCVLDPFGPAEISELARPFQEDGRPLDDICLETLRVLTGGMPGLATYGLQHLWEASSPSAHALEEIFGIFRERHDSFLRAVRSSVSQYGRLDAPWRVLKTVREHAGAVPMQRLRDACALQAGEHISIDPEQALKLLRAAGLVKVKGSTLADPVTAWPIASILNLPDTPASSGDPIERLVQDLCAVLANLRRFGRDFHGDSGLLHEEVFSSFIAAGLRLLGWETDREAIQVAGFTDIKVRLTRPDIDGHAVIETKIWRDAARNAGIQKQIDDYRVPDTRHGIAVMLGTRDAAGWREAYERTCLAGRDVERLSTPLDLVGRWRVRQIDPGGEAWRTDHLVVQLPKRR</sequence>
<dbReference type="Proteomes" id="UP000295497">
    <property type="component" value="Chromosome"/>
</dbReference>
<dbReference type="AlphaFoldDB" id="A0A4P2R149"/>
<name>A0A4P2R149_SORCE</name>
<protein>
    <submittedName>
        <fullName evidence="1">Uncharacterized protein</fullName>
    </submittedName>
</protein>
<dbReference type="EMBL" id="CP012672">
    <property type="protein sequence ID" value="AUX36674.1"/>
    <property type="molecule type" value="Genomic_DNA"/>
</dbReference>
<evidence type="ECO:0000313" key="2">
    <source>
        <dbReference type="Proteomes" id="UP000295497"/>
    </source>
</evidence>
<organism evidence="1 2">
    <name type="scientific">Sorangium cellulosum</name>
    <name type="common">Polyangium cellulosum</name>
    <dbReference type="NCBI Taxonomy" id="56"/>
    <lineage>
        <taxon>Bacteria</taxon>
        <taxon>Pseudomonadati</taxon>
        <taxon>Myxococcota</taxon>
        <taxon>Polyangia</taxon>
        <taxon>Polyangiales</taxon>
        <taxon>Polyangiaceae</taxon>
        <taxon>Sorangium</taxon>
    </lineage>
</organism>
<gene>
    <name evidence="1" type="ORF">SOCE836_088820</name>
</gene>